<protein>
    <submittedName>
        <fullName evidence="1">Uncharacterized protein</fullName>
    </submittedName>
</protein>
<name>A0AAD4C0J2_BOLED</name>
<dbReference type="AlphaFoldDB" id="A0AAD4C0J2"/>
<accession>A0AAD4C0J2</accession>
<evidence type="ECO:0000313" key="1">
    <source>
        <dbReference type="EMBL" id="KAF8444560.1"/>
    </source>
</evidence>
<sequence>MQALKRSQPDGNRAKVRSNLPLHPFQSLFYVMTIYCFPHTIYADLVTRIIDVSQVV</sequence>
<reference evidence="1" key="1">
    <citation type="submission" date="2019-10" db="EMBL/GenBank/DDBJ databases">
        <authorList>
            <consortium name="DOE Joint Genome Institute"/>
            <person name="Kuo A."/>
            <person name="Miyauchi S."/>
            <person name="Kiss E."/>
            <person name="Drula E."/>
            <person name="Kohler A."/>
            <person name="Sanchez-Garcia M."/>
            <person name="Andreopoulos B."/>
            <person name="Barry K.W."/>
            <person name="Bonito G."/>
            <person name="Buee M."/>
            <person name="Carver A."/>
            <person name="Chen C."/>
            <person name="Cichocki N."/>
            <person name="Clum A."/>
            <person name="Culley D."/>
            <person name="Crous P.W."/>
            <person name="Fauchery L."/>
            <person name="Girlanda M."/>
            <person name="Hayes R."/>
            <person name="Keri Z."/>
            <person name="LaButti K."/>
            <person name="Lipzen A."/>
            <person name="Lombard V."/>
            <person name="Magnuson J."/>
            <person name="Maillard F."/>
            <person name="Morin E."/>
            <person name="Murat C."/>
            <person name="Nolan M."/>
            <person name="Ohm R."/>
            <person name="Pangilinan J."/>
            <person name="Pereira M."/>
            <person name="Perotto S."/>
            <person name="Peter M."/>
            <person name="Riley R."/>
            <person name="Sitrit Y."/>
            <person name="Stielow B."/>
            <person name="Szollosi G."/>
            <person name="Zifcakova L."/>
            <person name="Stursova M."/>
            <person name="Spatafora J.W."/>
            <person name="Tedersoo L."/>
            <person name="Vaario L.-M."/>
            <person name="Yamada A."/>
            <person name="Yan M."/>
            <person name="Wang P."/>
            <person name="Xu J."/>
            <person name="Bruns T."/>
            <person name="Baldrian P."/>
            <person name="Vilgalys R."/>
            <person name="Henrissat B."/>
            <person name="Grigoriev I.V."/>
            <person name="Hibbett D."/>
            <person name="Nagy L.G."/>
            <person name="Martin F.M."/>
        </authorList>
    </citation>
    <scope>NUCLEOTIDE SEQUENCE</scope>
    <source>
        <strain evidence="1">BED1</strain>
    </source>
</reference>
<dbReference type="Proteomes" id="UP001194468">
    <property type="component" value="Unassembled WGS sequence"/>
</dbReference>
<comment type="caution">
    <text evidence="1">The sequence shown here is derived from an EMBL/GenBank/DDBJ whole genome shotgun (WGS) entry which is preliminary data.</text>
</comment>
<organism evidence="1 2">
    <name type="scientific">Boletus edulis BED1</name>
    <dbReference type="NCBI Taxonomy" id="1328754"/>
    <lineage>
        <taxon>Eukaryota</taxon>
        <taxon>Fungi</taxon>
        <taxon>Dikarya</taxon>
        <taxon>Basidiomycota</taxon>
        <taxon>Agaricomycotina</taxon>
        <taxon>Agaricomycetes</taxon>
        <taxon>Agaricomycetidae</taxon>
        <taxon>Boletales</taxon>
        <taxon>Boletineae</taxon>
        <taxon>Boletaceae</taxon>
        <taxon>Boletoideae</taxon>
        <taxon>Boletus</taxon>
    </lineage>
</organism>
<dbReference type="EMBL" id="WHUW01000006">
    <property type="protein sequence ID" value="KAF8444560.1"/>
    <property type="molecule type" value="Genomic_DNA"/>
</dbReference>
<evidence type="ECO:0000313" key="2">
    <source>
        <dbReference type="Proteomes" id="UP001194468"/>
    </source>
</evidence>
<keyword evidence="2" id="KW-1185">Reference proteome</keyword>
<gene>
    <name evidence="1" type="ORF">L210DRAFT_939844</name>
</gene>
<proteinExistence type="predicted"/>
<reference evidence="1" key="2">
    <citation type="journal article" date="2020" name="Nat. Commun.">
        <title>Large-scale genome sequencing of mycorrhizal fungi provides insights into the early evolution of symbiotic traits.</title>
        <authorList>
            <person name="Miyauchi S."/>
            <person name="Kiss E."/>
            <person name="Kuo A."/>
            <person name="Drula E."/>
            <person name="Kohler A."/>
            <person name="Sanchez-Garcia M."/>
            <person name="Morin E."/>
            <person name="Andreopoulos B."/>
            <person name="Barry K.W."/>
            <person name="Bonito G."/>
            <person name="Buee M."/>
            <person name="Carver A."/>
            <person name="Chen C."/>
            <person name="Cichocki N."/>
            <person name="Clum A."/>
            <person name="Culley D."/>
            <person name="Crous P.W."/>
            <person name="Fauchery L."/>
            <person name="Girlanda M."/>
            <person name="Hayes R.D."/>
            <person name="Keri Z."/>
            <person name="LaButti K."/>
            <person name="Lipzen A."/>
            <person name="Lombard V."/>
            <person name="Magnuson J."/>
            <person name="Maillard F."/>
            <person name="Murat C."/>
            <person name="Nolan M."/>
            <person name="Ohm R.A."/>
            <person name="Pangilinan J."/>
            <person name="Pereira M.F."/>
            <person name="Perotto S."/>
            <person name="Peter M."/>
            <person name="Pfister S."/>
            <person name="Riley R."/>
            <person name="Sitrit Y."/>
            <person name="Stielow J.B."/>
            <person name="Szollosi G."/>
            <person name="Zifcakova L."/>
            <person name="Stursova M."/>
            <person name="Spatafora J.W."/>
            <person name="Tedersoo L."/>
            <person name="Vaario L.M."/>
            <person name="Yamada A."/>
            <person name="Yan M."/>
            <person name="Wang P."/>
            <person name="Xu J."/>
            <person name="Bruns T."/>
            <person name="Baldrian P."/>
            <person name="Vilgalys R."/>
            <person name="Dunand C."/>
            <person name="Henrissat B."/>
            <person name="Grigoriev I.V."/>
            <person name="Hibbett D."/>
            <person name="Nagy L.G."/>
            <person name="Martin F.M."/>
        </authorList>
    </citation>
    <scope>NUCLEOTIDE SEQUENCE</scope>
    <source>
        <strain evidence="1">BED1</strain>
    </source>
</reference>